<feature type="transmembrane region" description="Helical" evidence="8">
    <location>
        <begin position="94"/>
        <end position="111"/>
    </location>
</feature>
<keyword evidence="7 8" id="KW-0012">Acyltransferase</keyword>
<evidence type="ECO:0000256" key="8">
    <source>
        <dbReference type="HAMAP-Rule" id="MF_01148"/>
    </source>
</evidence>
<keyword evidence="2 8" id="KW-1003">Cell membrane</keyword>
<name>A0A1G7C2E9_9ACTO</name>
<proteinExistence type="inferred from homology"/>
<dbReference type="PANTHER" id="PTHR38686:SF1">
    <property type="entry name" value="APOLIPOPROTEIN N-ACYLTRANSFERASE"/>
    <property type="match status" value="1"/>
</dbReference>
<feature type="transmembrane region" description="Helical" evidence="8">
    <location>
        <begin position="69"/>
        <end position="88"/>
    </location>
</feature>
<dbReference type="Gene3D" id="3.60.110.10">
    <property type="entry name" value="Carbon-nitrogen hydrolase"/>
    <property type="match status" value="1"/>
</dbReference>
<feature type="compositionally biased region" description="Polar residues" evidence="9">
    <location>
        <begin position="176"/>
        <end position="185"/>
    </location>
</feature>
<keyword evidence="3 8" id="KW-0808">Transferase</keyword>
<dbReference type="InterPro" id="IPR004563">
    <property type="entry name" value="Apolipo_AcylTrfase"/>
</dbReference>
<sequence length="645" mass="69042">MNRKSGTRNNRARQGARKQSARQKAARQKSASQKPAPQKPTRQKPAPPKPAANSTHSAHRTGRGGFSGLLRFLARLVGAIGAGLLLYASFAPLAWGPAAIFGIALLAGVVAGRSLPAAWGWGYVAGLAFFLPLLSWTGISTGERLPHIALAAAEALFIAPAALGWRMLEGALRASRATNRNPNHNTNRKVFNRRPANRKASNRQASNRQASKRNVAGNIPAPQQEGILAEIKPAVVFAAGGAILWVAWEQLRGQWPFGGLPWGTLAFSQTQTPLLRLAHIGSTPLVSFAVVCSGLFLYWAARCLRGGRGLGGVLAILSSLAIFVAPIAVPVSSAASENLRIGFAQGEVAPASQPLDGRERALRVTQNLARATANSIDPGSIDLMLWPESASDLDARQDAEARAIVTAAGTRLGVPLLFGTQEYWDDPAATDGFSVRRRTNDYVVWTPEEGVSASYSKQHPVPFGEYIPYRDFFRKFSAAVDLVGTDMVPGQTPAYVDVPVAGRTVRIATPICFEVAYGEISATAVRDGAQLLVVPTNNASFGNSAESRQQFEMTAFRAVELGRTAIQVSTVGVSGVVEPDGVVHHTTDTWTEEAQQATVGLRTHVTFAARFSVWIRAGVYLLGGVIFVVAWGRYRHGRARPSSQQ</sequence>
<feature type="transmembrane region" description="Helical" evidence="8">
    <location>
        <begin position="231"/>
        <end position="248"/>
    </location>
</feature>
<dbReference type="AlphaFoldDB" id="A0A1G7C2E9"/>
<evidence type="ECO:0000259" key="10">
    <source>
        <dbReference type="PROSITE" id="PS50263"/>
    </source>
</evidence>
<dbReference type="CDD" id="cd07571">
    <property type="entry name" value="ALP_N-acyl_transferase"/>
    <property type="match status" value="1"/>
</dbReference>
<organism evidence="11 12">
    <name type="scientific">Actinobaculum suis</name>
    <dbReference type="NCBI Taxonomy" id="1657"/>
    <lineage>
        <taxon>Bacteria</taxon>
        <taxon>Bacillati</taxon>
        <taxon>Actinomycetota</taxon>
        <taxon>Actinomycetes</taxon>
        <taxon>Actinomycetales</taxon>
        <taxon>Actinomycetaceae</taxon>
        <taxon>Actinobaculum</taxon>
    </lineage>
</organism>
<dbReference type="GO" id="GO:0016410">
    <property type="term" value="F:N-acyltransferase activity"/>
    <property type="evidence" value="ECO:0007669"/>
    <property type="project" value="UniProtKB-UniRule"/>
</dbReference>
<keyword evidence="6 8" id="KW-0472">Membrane</keyword>
<comment type="pathway">
    <text evidence="8">Protein modification; lipoprotein biosynthesis (N-acyl transfer).</text>
</comment>
<evidence type="ECO:0000313" key="12">
    <source>
        <dbReference type="Proteomes" id="UP000182744"/>
    </source>
</evidence>
<comment type="similarity">
    <text evidence="8">Belongs to the CN hydrolase family. Apolipoprotein N-acyltransferase subfamily.</text>
</comment>
<dbReference type="SUPFAM" id="SSF56317">
    <property type="entry name" value="Carbon-nitrogen hydrolase"/>
    <property type="match status" value="1"/>
</dbReference>
<dbReference type="EC" id="2.3.1.269" evidence="8"/>
<reference evidence="12" key="1">
    <citation type="submission" date="2016-10" db="EMBL/GenBank/DDBJ databases">
        <authorList>
            <person name="Varghese N."/>
        </authorList>
    </citation>
    <scope>NUCLEOTIDE SEQUENCE [LARGE SCALE GENOMIC DNA]</scope>
    <source>
        <strain evidence="12">DSM 20639</strain>
    </source>
</reference>
<dbReference type="PANTHER" id="PTHR38686">
    <property type="entry name" value="APOLIPOPROTEIN N-ACYLTRANSFERASE"/>
    <property type="match status" value="1"/>
</dbReference>
<dbReference type="PROSITE" id="PS50263">
    <property type="entry name" value="CN_HYDROLASE"/>
    <property type="match status" value="1"/>
</dbReference>
<evidence type="ECO:0000256" key="3">
    <source>
        <dbReference type="ARBA" id="ARBA00022679"/>
    </source>
</evidence>
<feature type="transmembrane region" description="Helical" evidence="8">
    <location>
        <begin position="118"/>
        <end position="139"/>
    </location>
</feature>
<dbReference type="InterPro" id="IPR045378">
    <property type="entry name" value="LNT_N"/>
</dbReference>
<dbReference type="EMBL" id="FNAU01000006">
    <property type="protein sequence ID" value="SDE32940.1"/>
    <property type="molecule type" value="Genomic_DNA"/>
</dbReference>
<dbReference type="GO" id="GO:0005886">
    <property type="term" value="C:plasma membrane"/>
    <property type="evidence" value="ECO:0007669"/>
    <property type="project" value="UniProtKB-SubCell"/>
</dbReference>
<feature type="transmembrane region" description="Helical" evidence="8">
    <location>
        <begin position="145"/>
        <end position="165"/>
    </location>
</feature>
<comment type="function">
    <text evidence="8">Catalyzes the phospholipid dependent N-acylation of the N-terminal cysteine of apolipoprotein, the last step in lipoprotein maturation.</text>
</comment>
<dbReference type="Proteomes" id="UP000182744">
    <property type="component" value="Unassembled WGS sequence"/>
</dbReference>
<feature type="domain" description="CN hydrolase" evidence="10">
    <location>
        <begin position="344"/>
        <end position="601"/>
    </location>
</feature>
<keyword evidence="4 8" id="KW-0812">Transmembrane</keyword>
<gene>
    <name evidence="8" type="primary">lnt</name>
    <name evidence="11" type="ORF">SAMN05421878_10663</name>
</gene>
<evidence type="ECO:0000256" key="6">
    <source>
        <dbReference type="ARBA" id="ARBA00023136"/>
    </source>
</evidence>
<dbReference type="InterPro" id="IPR036526">
    <property type="entry name" value="C-N_Hydrolase_sf"/>
</dbReference>
<keyword evidence="12" id="KW-1185">Reference proteome</keyword>
<evidence type="ECO:0000256" key="2">
    <source>
        <dbReference type="ARBA" id="ARBA00022475"/>
    </source>
</evidence>
<dbReference type="Pfam" id="PF00795">
    <property type="entry name" value="CN_hydrolase"/>
    <property type="match status" value="1"/>
</dbReference>
<feature type="compositionally biased region" description="Basic residues" evidence="9">
    <location>
        <begin position="1"/>
        <end position="27"/>
    </location>
</feature>
<protein>
    <recommendedName>
        <fullName evidence="8">Apolipoprotein N-acyltransferase</fullName>
        <shortName evidence="8">ALP N-acyltransferase</shortName>
        <ecNumber evidence="8">2.3.1.269</ecNumber>
    </recommendedName>
</protein>
<comment type="subcellular location">
    <subcellularLocation>
        <location evidence="1 8">Cell membrane</location>
        <topology evidence="1 8">Multi-pass membrane protein</topology>
    </subcellularLocation>
</comment>
<evidence type="ECO:0000256" key="1">
    <source>
        <dbReference type="ARBA" id="ARBA00004651"/>
    </source>
</evidence>
<evidence type="ECO:0000256" key="5">
    <source>
        <dbReference type="ARBA" id="ARBA00022989"/>
    </source>
</evidence>
<comment type="catalytic activity">
    <reaction evidence="8">
        <text>N-terminal S-1,2-diacyl-sn-glyceryl-L-cysteinyl-[lipoprotein] + a glycerophospholipid = N-acyl-S-1,2-diacyl-sn-glyceryl-L-cysteinyl-[lipoprotein] + a 2-acyl-sn-glycero-3-phospholipid + H(+)</text>
        <dbReference type="Rhea" id="RHEA:48228"/>
        <dbReference type="Rhea" id="RHEA-COMP:14681"/>
        <dbReference type="Rhea" id="RHEA-COMP:14684"/>
        <dbReference type="ChEBI" id="CHEBI:15378"/>
        <dbReference type="ChEBI" id="CHEBI:136912"/>
        <dbReference type="ChEBI" id="CHEBI:140656"/>
        <dbReference type="ChEBI" id="CHEBI:140657"/>
        <dbReference type="ChEBI" id="CHEBI:140660"/>
        <dbReference type="EC" id="2.3.1.269"/>
    </reaction>
</comment>
<accession>A0A1G7C2E9</accession>
<dbReference type="InterPro" id="IPR003010">
    <property type="entry name" value="C-N_Hydrolase"/>
</dbReference>
<keyword evidence="11" id="KW-0449">Lipoprotein</keyword>
<feature type="compositionally biased region" description="Basic residues" evidence="9">
    <location>
        <begin position="186"/>
        <end position="201"/>
    </location>
</feature>
<evidence type="ECO:0000313" key="11">
    <source>
        <dbReference type="EMBL" id="SDE32940.1"/>
    </source>
</evidence>
<feature type="region of interest" description="Disordered" evidence="9">
    <location>
        <begin position="176"/>
        <end position="216"/>
    </location>
</feature>
<dbReference type="UniPathway" id="UPA00666"/>
<dbReference type="GO" id="GO:0042158">
    <property type="term" value="P:lipoprotein biosynthetic process"/>
    <property type="evidence" value="ECO:0007669"/>
    <property type="project" value="UniProtKB-UniRule"/>
</dbReference>
<evidence type="ECO:0000256" key="7">
    <source>
        <dbReference type="ARBA" id="ARBA00023315"/>
    </source>
</evidence>
<keyword evidence="5 8" id="KW-1133">Transmembrane helix</keyword>
<feature type="transmembrane region" description="Helical" evidence="8">
    <location>
        <begin position="310"/>
        <end position="329"/>
    </location>
</feature>
<feature type="transmembrane region" description="Helical" evidence="8">
    <location>
        <begin position="613"/>
        <end position="632"/>
    </location>
</feature>
<dbReference type="HAMAP" id="MF_01148">
    <property type="entry name" value="Lnt"/>
    <property type="match status" value="1"/>
</dbReference>
<dbReference type="NCBIfam" id="TIGR00546">
    <property type="entry name" value="lnt"/>
    <property type="match status" value="1"/>
</dbReference>
<evidence type="ECO:0000256" key="4">
    <source>
        <dbReference type="ARBA" id="ARBA00022692"/>
    </source>
</evidence>
<dbReference type="Pfam" id="PF20154">
    <property type="entry name" value="LNT_N"/>
    <property type="match status" value="2"/>
</dbReference>
<feature type="transmembrane region" description="Helical" evidence="8">
    <location>
        <begin position="277"/>
        <end position="298"/>
    </location>
</feature>
<evidence type="ECO:0000256" key="9">
    <source>
        <dbReference type="SAM" id="MobiDB-lite"/>
    </source>
</evidence>
<feature type="region of interest" description="Disordered" evidence="9">
    <location>
        <begin position="1"/>
        <end position="62"/>
    </location>
</feature>